<keyword evidence="4" id="KW-1185">Reference proteome</keyword>
<gene>
    <name evidence="3" type="ORF">EMPG_10349</name>
</gene>
<feature type="region of interest" description="Disordered" evidence="1">
    <location>
        <begin position="292"/>
        <end position="332"/>
    </location>
</feature>
<comment type="caution">
    <text evidence="3">The sequence shown here is derived from an EMBL/GenBank/DDBJ whole genome shotgun (WGS) entry which is preliminary data.</text>
</comment>
<feature type="region of interest" description="Disordered" evidence="1">
    <location>
        <begin position="361"/>
        <end position="390"/>
    </location>
</feature>
<feature type="region of interest" description="Disordered" evidence="1">
    <location>
        <begin position="18"/>
        <end position="65"/>
    </location>
</feature>
<dbReference type="STRING" id="2060906.A0A0H1B451"/>
<name>A0A0H1B451_9EURO</name>
<evidence type="ECO:0000313" key="4">
    <source>
        <dbReference type="Proteomes" id="UP000053573"/>
    </source>
</evidence>
<accession>A0A0H1B451</accession>
<dbReference type="OrthoDB" id="5347452at2759"/>
<feature type="transmembrane region" description="Helical" evidence="2">
    <location>
        <begin position="333"/>
        <end position="356"/>
    </location>
</feature>
<feature type="compositionally biased region" description="Basic and acidic residues" evidence="1">
    <location>
        <begin position="50"/>
        <end position="60"/>
    </location>
</feature>
<evidence type="ECO:0000256" key="2">
    <source>
        <dbReference type="SAM" id="Phobius"/>
    </source>
</evidence>
<evidence type="ECO:0000313" key="3">
    <source>
        <dbReference type="EMBL" id="KLJ06219.1"/>
    </source>
</evidence>
<dbReference type="Proteomes" id="UP000053573">
    <property type="component" value="Unassembled WGS sequence"/>
</dbReference>
<dbReference type="NCBIfam" id="NF041738">
    <property type="entry name" value="GG_III-CTERM"/>
    <property type="match status" value="1"/>
</dbReference>
<keyword evidence="2" id="KW-0472">Membrane</keyword>
<keyword evidence="2" id="KW-1133">Transmembrane helix</keyword>
<sequence>MEPLGDIVMVSESGQKRATLTVYPAGPRRQIESPRRLSGQNPPPRGSIAEIDRSQTRESQDPAFRQQNGPGAMWWYLLYFAVAANAVAFTSPAATITSDKQNAAFAIPEPTKVAVEDGRARKLVRRAITTEAPASVCGFFAGSKRQIPSPESKVYKSRLACYNSNACVFHSSNANFPAMVGCCPTVSTTTPCTFISTCYGSSQLAATSSLRTYSNDPFVMLCTGDQDLHCLTRTWPGLAIADYKCTHSASSDAETMFTIGSLVDVTIDADQTTETMTISWVDDSVLLAVRGPSATVTTGTETTVPGNETARPRPGDDGGDSDEDSDSKPSTGAIVGGVVGGVGGVLVIVIVVLFVWRSKRKPAAETTETAPDKVADPEPPSPFDGGDTEPMIHEMHAIDTRRRQELMPERTYVEMPLPEVRHQLE</sequence>
<dbReference type="EMBL" id="LDEV01003243">
    <property type="protein sequence ID" value="KLJ06219.1"/>
    <property type="molecule type" value="Genomic_DNA"/>
</dbReference>
<dbReference type="AlphaFoldDB" id="A0A0H1B451"/>
<feature type="compositionally biased region" description="Low complexity" evidence="1">
    <location>
        <begin position="295"/>
        <end position="309"/>
    </location>
</feature>
<protein>
    <submittedName>
        <fullName evidence="3">Uncharacterized protein</fullName>
    </submittedName>
</protein>
<reference evidence="4" key="1">
    <citation type="journal article" date="2015" name="PLoS Genet.">
        <title>The dynamic genome and transcriptome of the human fungal pathogen Blastomyces and close relative Emmonsia.</title>
        <authorList>
            <person name="Munoz J.F."/>
            <person name="Gauthier G.M."/>
            <person name="Desjardins C.A."/>
            <person name="Gallo J.E."/>
            <person name="Holder J."/>
            <person name="Sullivan T.D."/>
            <person name="Marty A.J."/>
            <person name="Carmen J.C."/>
            <person name="Chen Z."/>
            <person name="Ding L."/>
            <person name="Gujja S."/>
            <person name="Magrini V."/>
            <person name="Misas E."/>
            <person name="Mitreva M."/>
            <person name="Priest M."/>
            <person name="Saif S."/>
            <person name="Whiston E.A."/>
            <person name="Young S."/>
            <person name="Zeng Q."/>
            <person name="Goldman W.E."/>
            <person name="Mardis E.R."/>
            <person name="Taylor J.W."/>
            <person name="McEwen J.G."/>
            <person name="Clay O.K."/>
            <person name="Klein B.S."/>
            <person name="Cuomo C.A."/>
        </authorList>
    </citation>
    <scope>NUCLEOTIDE SEQUENCE [LARGE SCALE GENOMIC DNA]</scope>
    <source>
        <strain evidence="4">UAMH 139</strain>
    </source>
</reference>
<organism evidence="3 4">
    <name type="scientific">Blastomyces silverae</name>
    <dbReference type="NCBI Taxonomy" id="2060906"/>
    <lineage>
        <taxon>Eukaryota</taxon>
        <taxon>Fungi</taxon>
        <taxon>Dikarya</taxon>
        <taxon>Ascomycota</taxon>
        <taxon>Pezizomycotina</taxon>
        <taxon>Eurotiomycetes</taxon>
        <taxon>Eurotiomycetidae</taxon>
        <taxon>Onygenales</taxon>
        <taxon>Ajellomycetaceae</taxon>
        <taxon>Blastomyces</taxon>
    </lineage>
</organism>
<keyword evidence="2" id="KW-0812">Transmembrane</keyword>
<evidence type="ECO:0000256" key="1">
    <source>
        <dbReference type="SAM" id="MobiDB-lite"/>
    </source>
</evidence>
<proteinExistence type="predicted"/>